<evidence type="ECO:0000313" key="1">
    <source>
        <dbReference type="EMBL" id="KAI4340680.1"/>
    </source>
</evidence>
<dbReference type="Proteomes" id="UP001057402">
    <property type="component" value="Chromosome 7"/>
</dbReference>
<proteinExistence type="predicted"/>
<evidence type="ECO:0000313" key="2">
    <source>
        <dbReference type="Proteomes" id="UP001057402"/>
    </source>
</evidence>
<keyword evidence="2" id="KW-1185">Reference proteome</keyword>
<comment type="caution">
    <text evidence="1">The sequence shown here is derived from an EMBL/GenBank/DDBJ whole genome shotgun (WGS) entry which is preliminary data.</text>
</comment>
<dbReference type="EMBL" id="CM042886">
    <property type="protein sequence ID" value="KAI4340680.1"/>
    <property type="molecule type" value="Genomic_DNA"/>
</dbReference>
<sequence length="612" mass="67954">MEYFISIRRLGFHVSILLSILSATCVLAEDHAATPPRGWNSYDSYGWIISEEDFLANAEAVAQKLSGSGYEYVVVDYLWYRKRQPGVTMHSRGFDNIDFWGRVVPDPDRWPSCRNGKGFTDIAQKVHDMGLKFGIHVMRGISTQAFDANSPIHDSIKGGAYIEGGRQCLGAGRAFLRSLYSQYRDWGVDFVKHDCVFGDDFSLDEITYVSQVLAELDRPIIYSLSPGTHVTPEKARQINGLVNMYRITADDWDTWGDVEAHFDVTRDLNVAGLTGAAGLMGKSWPDLDMLPLGWLTDPEAGEGPHRQTRLTLDEQKTQMTLWAMAKSPLMFGGDMKNLDDTTLGIITNPTVLNINSFSSNNKEVMLTFGSRLTRHGNGRRMLSIKYPELIGDEGYKPDFALTTCGDLNAYGWTVEANDEHFDKICWKDGAFCLYRRNSSTPADNGAPFLLSASRSDEFCLDASSRKKLTAGETKSSSFSTCEGSANQMWEYHGNGTLVSSYSGLCAVVKKPESPFQPAAKSLTEGVREWIATGADGPISEVYAAFFNLNEVGIYIEAKVSDITGVLPAEFHRDTSDVMDEWGNRYWAKQTKVSAEIGPHGCALLVLRDPPQH</sequence>
<gene>
    <name evidence="1" type="ORF">MLD38_025490</name>
</gene>
<name>A0ACB9NWH4_9MYRT</name>
<accession>A0ACB9NWH4</accession>
<organism evidence="1 2">
    <name type="scientific">Melastoma candidum</name>
    <dbReference type="NCBI Taxonomy" id="119954"/>
    <lineage>
        <taxon>Eukaryota</taxon>
        <taxon>Viridiplantae</taxon>
        <taxon>Streptophyta</taxon>
        <taxon>Embryophyta</taxon>
        <taxon>Tracheophyta</taxon>
        <taxon>Spermatophyta</taxon>
        <taxon>Magnoliopsida</taxon>
        <taxon>eudicotyledons</taxon>
        <taxon>Gunneridae</taxon>
        <taxon>Pentapetalae</taxon>
        <taxon>rosids</taxon>
        <taxon>malvids</taxon>
        <taxon>Myrtales</taxon>
        <taxon>Melastomataceae</taxon>
        <taxon>Melastomatoideae</taxon>
        <taxon>Melastomateae</taxon>
        <taxon>Melastoma</taxon>
    </lineage>
</organism>
<reference evidence="2" key="1">
    <citation type="journal article" date="2023" name="Front. Plant Sci.">
        <title>Chromosomal-level genome assembly of Melastoma candidum provides insights into trichome evolution.</title>
        <authorList>
            <person name="Zhong Y."/>
            <person name="Wu W."/>
            <person name="Sun C."/>
            <person name="Zou P."/>
            <person name="Liu Y."/>
            <person name="Dai S."/>
            <person name="Zhou R."/>
        </authorList>
    </citation>
    <scope>NUCLEOTIDE SEQUENCE [LARGE SCALE GENOMIC DNA]</scope>
</reference>
<protein>
    <submittedName>
        <fullName evidence="1">Uncharacterized protein</fullName>
    </submittedName>
</protein>